<dbReference type="GO" id="GO:0003677">
    <property type="term" value="F:DNA binding"/>
    <property type="evidence" value="ECO:0007669"/>
    <property type="project" value="UniProtKB-KW"/>
</dbReference>
<dbReference type="Gene3D" id="3.30.450.40">
    <property type="match status" value="1"/>
</dbReference>
<dbReference type="InterPro" id="IPR029016">
    <property type="entry name" value="GAF-like_dom_sf"/>
</dbReference>
<accession>A0A3E0VMF8</accession>
<dbReference type="EMBL" id="NBWZ01000001">
    <property type="protein sequence ID" value="RFA10865.1"/>
    <property type="molecule type" value="Genomic_DNA"/>
</dbReference>
<dbReference type="Proteomes" id="UP000256486">
    <property type="component" value="Unassembled WGS sequence"/>
</dbReference>
<sequence>MNPGSWPLDFCLCITNSLVSRGTLPPDRPRLTAGWSEETVATRDRIPELFADFSVVRNSLRMGDHLQSVSQALRMLRLLEESAPIGVSTLATELSIAPSTAHRLLSTLVEEGFAEQLTTSRKYALAPGITLTSHSSALSRYIVLAEAPMRGLRDASGETVHLAVRLGSNIRYVAAVESDQMMRVTSRVGREQPAHATAVGKVLLASLPDEEIRRMYTSEQLNRLSDFTLRSMDELLDEIATVRETGYARNVSESEIGMYAMAVAVHDRSGNAVCALAVAGPGARISAGSGRDLSEREQQILLSLRFHVAEVDRAMPLGRPRE</sequence>
<dbReference type="InterPro" id="IPR036390">
    <property type="entry name" value="WH_DNA-bd_sf"/>
</dbReference>
<dbReference type="PROSITE" id="PS51078">
    <property type="entry name" value="ICLR_ED"/>
    <property type="match status" value="1"/>
</dbReference>
<evidence type="ECO:0000256" key="2">
    <source>
        <dbReference type="ARBA" id="ARBA00023125"/>
    </source>
</evidence>
<evidence type="ECO:0000259" key="5">
    <source>
        <dbReference type="PROSITE" id="PS51078"/>
    </source>
</evidence>
<evidence type="ECO:0000256" key="3">
    <source>
        <dbReference type="ARBA" id="ARBA00023163"/>
    </source>
</evidence>
<reference evidence="6 7" key="1">
    <citation type="submission" date="2017-04" db="EMBL/GenBank/DDBJ databases">
        <title>Comparative genome analysis of Subtercola boreus.</title>
        <authorList>
            <person name="Cho Y.-J."/>
            <person name="Cho A."/>
            <person name="Kim O.-S."/>
            <person name="Lee J.-I."/>
        </authorList>
    </citation>
    <scope>NUCLEOTIDE SEQUENCE [LARGE SCALE GENOMIC DNA]</scope>
    <source>
        <strain evidence="6 7">K300</strain>
    </source>
</reference>
<dbReference type="InterPro" id="IPR014757">
    <property type="entry name" value="Tscrpt_reg_IclR_C"/>
</dbReference>
<feature type="domain" description="IclR-ED" evidence="5">
    <location>
        <begin position="129"/>
        <end position="317"/>
    </location>
</feature>
<keyword evidence="2" id="KW-0238">DNA-binding</keyword>
<organism evidence="6 7">
    <name type="scientific">Subtercola boreus</name>
    <dbReference type="NCBI Taxonomy" id="120213"/>
    <lineage>
        <taxon>Bacteria</taxon>
        <taxon>Bacillati</taxon>
        <taxon>Actinomycetota</taxon>
        <taxon>Actinomycetes</taxon>
        <taxon>Micrococcales</taxon>
        <taxon>Microbacteriaceae</taxon>
        <taxon>Subtercola</taxon>
    </lineage>
</organism>
<dbReference type="GO" id="GO:0003700">
    <property type="term" value="F:DNA-binding transcription factor activity"/>
    <property type="evidence" value="ECO:0007669"/>
    <property type="project" value="TreeGrafter"/>
</dbReference>
<dbReference type="Pfam" id="PF01614">
    <property type="entry name" value="IclR_C"/>
    <property type="match status" value="1"/>
</dbReference>
<evidence type="ECO:0000259" key="4">
    <source>
        <dbReference type="PROSITE" id="PS51077"/>
    </source>
</evidence>
<dbReference type="PANTHER" id="PTHR30136:SF24">
    <property type="entry name" value="HTH-TYPE TRANSCRIPTIONAL REPRESSOR ALLR"/>
    <property type="match status" value="1"/>
</dbReference>
<evidence type="ECO:0000313" key="6">
    <source>
        <dbReference type="EMBL" id="RFA10865.1"/>
    </source>
</evidence>
<keyword evidence="7" id="KW-1185">Reference proteome</keyword>
<name>A0A3E0VMF8_9MICO</name>
<proteinExistence type="predicted"/>
<dbReference type="GO" id="GO:0045892">
    <property type="term" value="P:negative regulation of DNA-templated transcription"/>
    <property type="evidence" value="ECO:0007669"/>
    <property type="project" value="TreeGrafter"/>
</dbReference>
<dbReference type="InterPro" id="IPR036388">
    <property type="entry name" value="WH-like_DNA-bd_sf"/>
</dbReference>
<dbReference type="PANTHER" id="PTHR30136">
    <property type="entry name" value="HELIX-TURN-HELIX TRANSCRIPTIONAL REGULATOR, ICLR FAMILY"/>
    <property type="match status" value="1"/>
</dbReference>
<dbReference type="AlphaFoldDB" id="A0A3E0VMF8"/>
<evidence type="ECO:0008006" key="8">
    <source>
        <dbReference type="Google" id="ProtNLM"/>
    </source>
</evidence>
<evidence type="ECO:0000256" key="1">
    <source>
        <dbReference type="ARBA" id="ARBA00023015"/>
    </source>
</evidence>
<dbReference type="SUPFAM" id="SSF55781">
    <property type="entry name" value="GAF domain-like"/>
    <property type="match status" value="1"/>
</dbReference>
<dbReference type="Gene3D" id="1.10.10.10">
    <property type="entry name" value="Winged helix-like DNA-binding domain superfamily/Winged helix DNA-binding domain"/>
    <property type="match status" value="1"/>
</dbReference>
<dbReference type="PROSITE" id="PS51077">
    <property type="entry name" value="HTH_ICLR"/>
    <property type="match status" value="1"/>
</dbReference>
<dbReference type="SUPFAM" id="SSF46785">
    <property type="entry name" value="Winged helix' DNA-binding domain"/>
    <property type="match status" value="1"/>
</dbReference>
<dbReference type="InterPro" id="IPR005471">
    <property type="entry name" value="Tscrpt_reg_IclR_N"/>
</dbReference>
<dbReference type="SMART" id="SM00346">
    <property type="entry name" value="HTH_ICLR"/>
    <property type="match status" value="1"/>
</dbReference>
<dbReference type="OrthoDB" id="4068713at2"/>
<keyword evidence="1" id="KW-0805">Transcription regulation</keyword>
<keyword evidence="3" id="KW-0804">Transcription</keyword>
<evidence type="ECO:0000313" key="7">
    <source>
        <dbReference type="Proteomes" id="UP000256486"/>
    </source>
</evidence>
<protein>
    <recommendedName>
        <fullName evidence="8">IclR family transcriptional regulator</fullName>
    </recommendedName>
</protein>
<dbReference type="Pfam" id="PF09339">
    <property type="entry name" value="HTH_IclR"/>
    <property type="match status" value="1"/>
</dbReference>
<feature type="domain" description="HTH iclR-type" evidence="4">
    <location>
        <begin position="66"/>
        <end position="127"/>
    </location>
</feature>
<dbReference type="InterPro" id="IPR050707">
    <property type="entry name" value="HTH_MetabolicPath_Reg"/>
</dbReference>
<comment type="caution">
    <text evidence="6">The sequence shown here is derived from an EMBL/GenBank/DDBJ whole genome shotgun (WGS) entry which is preliminary data.</text>
</comment>
<gene>
    <name evidence="6" type="ORF">B7R54_17865</name>
</gene>